<proteinExistence type="inferred from homology"/>
<feature type="transmembrane region" description="Helical" evidence="7">
    <location>
        <begin position="139"/>
        <end position="160"/>
    </location>
</feature>
<dbReference type="GO" id="GO:0005886">
    <property type="term" value="C:plasma membrane"/>
    <property type="evidence" value="ECO:0007669"/>
    <property type="project" value="UniProtKB-SubCell"/>
</dbReference>
<keyword evidence="3" id="KW-1003">Cell membrane</keyword>
<comment type="similarity">
    <text evidence="7">Belongs to the binding-protein-dependent transport system permease family.</text>
</comment>
<dbReference type="InterPro" id="IPR035906">
    <property type="entry name" value="MetI-like_sf"/>
</dbReference>
<evidence type="ECO:0000256" key="6">
    <source>
        <dbReference type="ARBA" id="ARBA00023136"/>
    </source>
</evidence>
<dbReference type="CDD" id="cd06261">
    <property type="entry name" value="TM_PBP2"/>
    <property type="match status" value="1"/>
</dbReference>
<dbReference type="GO" id="GO:0055085">
    <property type="term" value="P:transmembrane transport"/>
    <property type="evidence" value="ECO:0007669"/>
    <property type="project" value="InterPro"/>
</dbReference>
<sequence length="275" mass="30622">MRGKSNMYHLIVHLLLLAGIVIVVFPFVWMVLTSFKTNGEALHIPPTILPEQFVTQAYTEILGALPFATVYMNTIISTVITTVGQVLFCSMAAYAFARIDFPFKNIIFVLVLSVLMVPGQIFLIPQYTIVQKLGLLDTIPALFLPNLFSAFGTFLLRQFFMSLPKELEEAAVLDGCSRYQIFGQIMLPLVKPGIVALVIFTAKFAWNDFMWPLIVNTSTDKMTLGPALSTLRGQYTTQYPMQMAGAVMAVLPLIVLFFIFQKQFIEGVAQSGIKG</sequence>
<dbReference type="RefSeq" id="WP_204907875.1">
    <property type="nucleotide sequence ID" value="NZ_JACJLV010000003.1"/>
</dbReference>
<feature type="transmembrane region" description="Helical" evidence="7">
    <location>
        <begin position="12"/>
        <end position="32"/>
    </location>
</feature>
<dbReference type="PANTHER" id="PTHR43744:SF12">
    <property type="entry name" value="ABC TRANSPORTER PERMEASE PROTEIN MG189-RELATED"/>
    <property type="match status" value="1"/>
</dbReference>
<protein>
    <submittedName>
        <fullName evidence="9">Carbohydrate ABC transporter permease</fullName>
    </submittedName>
</protein>
<evidence type="ECO:0000256" key="1">
    <source>
        <dbReference type="ARBA" id="ARBA00004651"/>
    </source>
</evidence>
<dbReference type="EMBL" id="JACJLV010000003">
    <property type="protein sequence ID" value="MBM6825814.1"/>
    <property type="molecule type" value="Genomic_DNA"/>
</dbReference>
<feature type="transmembrane region" description="Helical" evidence="7">
    <location>
        <begin position="239"/>
        <end position="260"/>
    </location>
</feature>
<name>A0A938X0G9_9CLOT</name>
<gene>
    <name evidence="9" type="ORF">H6A13_01670</name>
</gene>
<keyword evidence="4 7" id="KW-0812">Transmembrane</keyword>
<evidence type="ECO:0000256" key="5">
    <source>
        <dbReference type="ARBA" id="ARBA00022989"/>
    </source>
</evidence>
<keyword evidence="2 7" id="KW-0813">Transport</keyword>
<reference evidence="9" key="2">
    <citation type="journal article" date="2021" name="Sci. Rep.">
        <title>The distribution of antibiotic resistance genes in chicken gut microbiota commensals.</title>
        <authorList>
            <person name="Juricova H."/>
            <person name="Matiasovicova J."/>
            <person name="Kubasova T."/>
            <person name="Cejkova D."/>
            <person name="Rychlik I."/>
        </authorList>
    </citation>
    <scope>NUCLEOTIDE SEQUENCE</scope>
    <source>
        <strain evidence="9">An420c</strain>
    </source>
</reference>
<evidence type="ECO:0000256" key="3">
    <source>
        <dbReference type="ARBA" id="ARBA00022475"/>
    </source>
</evidence>
<keyword evidence="10" id="KW-1185">Reference proteome</keyword>
<keyword evidence="6 7" id="KW-0472">Membrane</keyword>
<reference evidence="9" key="1">
    <citation type="submission" date="2020-08" db="EMBL/GenBank/DDBJ databases">
        <authorList>
            <person name="Cejkova D."/>
            <person name="Kubasova T."/>
            <person name="Jahodarova E."/>
            <person name="Rychlik I."/>
        </authorList>
    </citation>
    <scope>NUCLEOTIDE SEQUENCE</scope>
    <source>
        <strain evidence="9">An420c</strain>
    </source>
</reference>
<evidence type="ECO:0000313" key="9">
    <source>
        <dbReference type="EMBL" id="MBM6825814.1"/>
    </source>
</evidence>
<accession>A0A938X0G9</accession>
<dbReference type="Pfam" id="PF00528">
    <property type="entry name" value="BPD_transp_1"/>
    <property type="match status" value="1"/>
</dbReference>
<evidence type="ECO:0000259" key="8">
    <source>
        <dbReference type="PROSITE" id="PS50928"/>
    </source>
</evidence>
<dbReference type="PROSITE" id="PS50928">
    <property type="entry name" value="ABC_TM1"/>
    <property type="match status" value="1"/>
</dbReference>
<comment type="subcellular location">
    <subcellularLocation>
        <location evidence="1 7">Cell membrane</location>
        <topology evidence="1 7">Multi-pass membrane protein</topology>
    </subcellularLocation>
</comment>
<keyword evidence="5 7" id="KW-1133">Transmembrane helix</keyword>
<dbReference type="PANTHER" id="PTHR43744">
    <property type="entry name" value="ABC TRANSPORTER PERMEASE PROTEIN MG189-RELATED-RELATED"/>
    <property type="match status" value="1"/>
</dbReference>
<dbReference type="SUPFAM" id="SSF161098">
    <property type="entry name" value="MetI-like"/>
    <property type="match status" value="1"/>
</dbReference>
<organism evidence="9 10">
    <name type="scientific">Mordavella massiliensis</name>
    <dbReference type="NCBI Taxonomy" id="1871024"/>
    <lineage>
        <taxon>Bacteria</taxon>
        <taxon>Bacillati</taxon>
        <taxon>Bacillota</taxon>
        <taxon>Clostridia</taxon>
        <taxon>Eubacteriales</taxon>
        <taxon>Clostridiaceae</taxon>
        <taxon>Mordavella</taxon>
    </lineage>
</organism>
<dbReference type="Gene3D" id="1.10.3720.10">
    <property type="entry name" value="MetI-like"/>
    <property type="match status" value="1"/>
</dbReference>
<dbReference type="AlphaFoldDB" id="A0A938X0G9"/>
<dbReference type="Proteomes" id="UP000713880">
    <property type="component" value="Unassembled WGS sequence"/>
</dbReference>
<evidence type="ECO:0000256" key="7">
    <source>
        <dbReference type="RuleBase" id="RU363032"/>
    </source>
</evidence>
<feature type="transmembrane region" description="Helical" evidence="7">
    <location>
        <begin position="181"/>
        <end position="206"/>
    </location>
</feature>
<dbReference type="InterPro" id="IPR000515">
    <property type="entry name" value="MetI-like"/>
</dbReference>
<evidence type="ECO:0000256" key="2">
    <source>
        <dbReference type="ARBA" id="ARBA00022448"/>
    </source>
</evidence>
<feature type="domain" description="ABC transmembrane type-1" evidence="8">
    <location>
        <begin position="71"/>
        <end position="260"/>
    </location>
</feature>
<evidence type="ECO:0000256" key="4">
    <source>
        <dbReference type="ARBA" id="ARBA00022692"/>
    </source>
</evidence>
<evidence type="ECO:0000313" key="10">
    <source>
        <dbReference type="Proteomes" id="UP000713880"/>
    </source>
</evidence>
<feature type="transmembrane region" description="Helical" evidence="7">
    <location>
        <begin position="70"/>
        <end position="94"/>
    </location>
</feature>
<comment type="caution">
    <text evidence="9">The sequence shown here is derived from an EMBL/GenBank/DDBJ whole genome shotgun (WGS) entry which is preliminary data.</text>
</comment>
<feature type="transmembrane region" description="Helical" evidence="7">
    <location>
        <begin position="106"/>
        <end position="127"/>
    </location>
</feature>